<dbReference type="AlphaFoldDB" id="D1AV89"/>
<proteinExistence type="predicted"/>
<keyword evidence="1" id="KW-0175">Coiled coil</keyword>
<sequence length="94" mass="10941">MKKILVAILLLLTFTISCGNKEEKKIEEIVKEGIYTKKDIVELRKYVSLEEIEKMSKIRKKEREQLEKELKEAKEILENTKLGESFVGSVNGNR</sequence>
<evidence type="ECO:0000256" key="1">
    <source>
        <dbReference type="SAM" id="Coils"/>
    </source>
</evidence>
<dbReference type="Proteomes" id="UP000002072">
    <property type="component" value="Chromosome"/>
</dbReference>
<protein>
    <submittedName>
        <fullName evidence="2">Conserved hypothetical LOC616002</fullName>
    </submittedName>
</protein>
<feature type="coiled-coil region" evidence="1">
    <location>
        <begin position="49"/>
        <end position="83"/>
    </location>
</feature>
<name>D1AV89_STRM9</name>
<accession>D1AV89</accession>
<evidence type="ECO:0000313" key="2">
    <source>
        <dbReference type="EMBL" id="ACZ01649.1"/>
    </source>
</evidence>
<dbReference type="GeneID" id="29673690"/>
<organism evidence="2 3">
    <name type="scientific">Streptobacillus moniliformis (strain ATCC 14647 / DSM 12112 / NCTC 10651 / 9901)</name>
    <dbReference type="NCBI Taxonomy" id="519441"/>
    <lineage>
        <taxon>Bacteria</taxon>
        <taxon>Fusobacteriati</taxon>
        <taxon>Fusobacteriota</taxon>
        <taxon>Fusobacteriia</taxon>
        <taxon>Fusobacteriales</taxon>
        <taxon>Leptotrichiaceae</taxon>
        <taxon>Streptobacillus</taxon>
    </lineage>
</organism>
<dbReference type="STRING" id="519441.Smon_1194"/>
<evidence type="ECO:0000313" key="3">
    <source>
        <dbReference type="Proteomes" id="UP000002072"/>
    </source>
</evidence>
<dbReference type="RefSeq" id="WP_012859196.1">
    <property type="nucleotide sequence ID" value="NC_013515.1"/>
</dbReference>
<dbReference type="PROSITE" id="PS51257">
    <property type="entry name" value="PROKAR_LIPOPROTEIN"/>
    <property type="match status" value="1"/>
</dbReference>
<dbReference type="KEGG" id="smf:Smon_1194"/>
<reference evidence="2 3" key="1">
    <citation type="journal article" date="2009" name="Stand. Genomic Sci.">
        <title>Complete genome sequence of Streptobacillus moniliformis type strain (9901T).</title>
        <authorList>
            <person name="Nolan M."/>
            <person name="Gronow S."/>
            <person name="Lapidus A."/>
            <person name="Ivanova N."/>
            <person name="Copeland A."/>
            <person name="Lucas S."/>
            <person name="Del Rio T.G."/>
            <person name="Chen F."/>
            <person name="Tice H."/>
            <person name="Pitluck S."/>
            <person name="Cheng J.F."/>
            <person name="Sims D."/>
            <person name="Meincke L."/>
            <person name="Bruce D."/>
            <person name="Goodwin L."/>
            <person name="Brettin T."/>
            <person name="Han C."/>
            <person name="Detter J.C."/>
            <person name="Ovchinikova G."/>
            <person name="Pati A."/>
            <person name="Mavromatis K."/>
            <person name="Mikhailova N."/>
            <person name="Chen A."/>
            <person name="Palaniappan K."/>
            <person name="Land M."/>
            <person name="Hauser L."/>
            <person name="Chang Y.J."/>
            <person name="Jeffries C.D."/>
            <person name="Rohde M."/>
            <person name="Sproer C."/>
            <person name="Goker M."/>
            <person name="Bristow J."/>
            <person name="Eisen J.A."/>
            <person name="Markowitz V."/>
            <person name="Hugenholtz P."/>
            <person name="Kyrpides N.C."/>
            <person name="Klenk H.P."/>
            <person name="Chain P."/>
        </authorList>
    </citation>
    <scope>NUCLEOTIDE SEQUENCE [LARGE SCALE GENOMIC DNA]</scope>
    <source>
        <strain evidence="3">ATCC 14647 / DSM 12112 / NCTC 10651 / 9901</strain>
    </source>
</reference>
<dbReference type="HOGENOM" id="CLU_2384921_0_0_0"/>
<gene>
    <name evidence="2" type="ordered locus">Smon_1194</name>
</gene>
<dbReference type="EMBL" id="CP001779">
    <property type="protein sequence ID" value="ACZ01649.1"/>
    <property type="molecule type" value="Genomic_DNA"/>
</dbReference>
<keyword evidence="3" id="KW-1185">Reference proteome</keyword>